<feature type="region of interest" description="Disordered" evidence="1">
    <location>
        <begin position="249"/>
        <end position="294"/>
    </location>
</feature>
<feature type="domain" description="Cell division protein A N-terminal" evidence="3">
    <location>
        <begin position="12"/>
        <end position="162"/>
    </location>
</feature>
<evidence type="ECO:0000256" key="1">
    <source>
        <dbReference type="SAM" id="MobiDB-lite"/>
    </source>
</evidence>
<dbReference type="AlphaFoldDB" id="A0AAV3TAQ7"/>
<keyword evidence="2" id="KW-1133">Transmembrane helix</keyword>
<dbReference type="RefSeq" id="WP_343774282.1">
    <property type="nucleotide sequence ID" value="NZ_BAAADV010000004.1"/>
</dbReference>
<feature type="transmembrane region" description="Helical" evidence="2">
    <location>
        <begin position="131"/>
        <end position="156"/>
    </location>
</feature>
<dbReference type="EMBL" id="BAAADV010000004">
    <property type="protein sequence ID" value="GAA0675631.1"/>
    <property type="molecule type" value="Genomic_DNA"/>
</dbReference>
<dbReference type="Proteomes" id="UP001500420">
    <property type="component" value="Unassembled WGS sequence"/>
</dbReference>
<organism evidence="4 5">
    <name type="scientific">Natronoarchaeum mannanilyticum</name>
    <dbReference type="NCBI Taxonomy" id="926360"/>
    <lineage>
        <taxon>Archaea</taxon>
        <taxon>Methanobacteriati</taxon>
        <taxon>Methanobacteriota</taxon>
        <taxon>Stenosarchaea group</taxon>
        <taxon>Halobacteria</taxon>
        <taxon>Halobacteriales</taxon>
        <taxon>Natronoarchaeaceae</taxon>
    </lineage>
</organism>
<keyword evidence="5" id="KW-1185">Reference proteome</keyword>
<dbReference type="InterPro" id="IPR055563">
    <property type="entry name" value="CdpA_N"/>
</dbReference>
<proteinExistence type="predicted"/>
<sequence length="308" mass="33399">MTEDATGELPDNKLFELYEQYLGEPDAETDVYLGFGLFFVGIAFAVIGLGLFAWSGAFEYGTGAFWTRRALSFALGMLSVPTLMLSLVVLLPVERRATLSGLGGWAITLIAVVAFWRVYPSNWNVADAADYSIQVTSVYAVGMTVITASTGAALIAHQLARARPGPADIDPVEDEEDEETTYTTEQIEEDIEDAMDGVDLSWGGVEKQESKRLEFSTGPEFDASGVDVEATTTRQSGSVDDQVSGLRQLKGGDKKTATSESTVDDQTNKLKELREQRRKEEEADDDDGIVAGIGGTGLVDRVRSALRR</sequence>
<feature type="transmembrane region" description="Helical" evidence="2">
    <location>
        <begin position="70"/>
        <end position="91"/>
    </location>
</feature>
<evidence type="ECO:0000313" key="5">
    <source>
        <dbReference type="Proteomes" id="UP001500420"/>
    </source>
</evidence>
<keyword evidence="2" id="KW-0472">Membrane</keyword>
<evidence type="ECO:0000256" key="2">
    <source>
        <dbReference type="SAM" id="Phobius"/>
    </source>
</evidence>
<evidence type="ECO:0000259" key="3">
    <source>
        <dbReference type="Pfam" id="PF23600"/>
    </source>
</evidence>
<protein>
    <recommendedName>
        <fullName evidence="3">Cell division protein A N-terminal domain-containing protein</fullName>
    </recommendedName>
</protein>
<comment type="caution">
    <text evidence="4">The sequence shown here is derived from an EMBL/GenBank/DDBJ whole genome shotgun (WGS) entry which is preliminary data.</text>
</comment>
<accession>A0AAV3TAQ7</accession>
<evidence type="ECO:0000313" key="4">
    <source>
        <dbReference type="EMBL" id="GAA0675631.1"/>
    </source>
</evidence>
<gene>
    <name evidence="4" type="ORF">GCM10009020_24170</name>
</gene>
<feature type="transmembrane region" description="Helical" evidence="2">
    <location>
        <begin position="98"/>
        <end position="119"/>
    </location>
</feature>
<feature type="transmembrane region" description="Helical" evidence="2">
    <location>
        <begin position="31"/>
        <end position="58"/>
    </location>
</feature>
<dbReference type="Pfam" id="PF23600">
    <property type="entry name" value="CdpA_N"/>
    <property type="match status" value="1"/>
</dbReference>
<keyword evidence="2" id="KW-0812">Transmembrane</keyword>
<reference evidence="4 5" key="1">
    <citation type="journal article" date="2019" name="Int. J. Syst. Evol. Microbiol.">
        <title>The Global Catalogue of Microorganisms (GCM) 10K type strain sequencing project: providing services to taxonomists for standard genome sequencing and annotation.</title>
        <authorList>
            <consortium name="The Broad Institute Genomics Platform"/>
            <consortium name="The Broad Institute Genome Sequencing Center for Infectious Disease"/>
            <person name="Wu L."/>
            <person name="Ma J."/>
        </authorList>
    </citation>
    <scope>NUCLEOTIDE SEQUENCE [LARGE SCALE GENOMIC DNA]</scope>
    <source>
        <strain evidence="4 5">JCM 16328</strain>
    </source>
</reference>
<feature type="compositionally biased region" description="Basic and acidic residues" evidence="1">
    <location>
        <begin position="266"/>
        <end position="281"/>
    </location>
</feature>
<name>A0AAV3TAQ7_9EURY</name>